<accession>A0A6M3IHJ3</accession>
<feature type="domain" description="Bacteriophage Mu GpT" evidence="1">
    <location>
        <begin position="243"/>
        <end position="303"/>
    </location>
</feature>
<protein>
    <submittedName>
        <fullName evidence="2">Putative capsid protein</fullName>
    </submittedName>
</protein>
<reference evidence="2" key="1">
    <citation type="submission" date="2020-03" db="EMBL/GenBank/DDBJ databases">
        <title>The deep terrestrial virosphere.</title>
        <authorList>
            <person name="Holmfeldt K."/>
            <person name="Nilsson E."/>
            <person name="Simone D."/>
            <person name="Lopez-Fernandez M."/>
            <person name="Wu X."/>
            <person name="de Brujin I."/>
            <person name="Lundin D."/>
            <person name="Andersson A."/>
            <person name="Bertilsson S."/>
            <person name="Dopson M."/>
        </authorList>
    </citation>
    <scope>NUCLEOTIDE SEQUENCE</scope>
    <source>
        <strain evidence="2">MM415B01744</strain>
    </source>
</reference>
<organism evidence="2">
    <name type="scientific">viral metagenome</name>
    <dbReference type="NCBI Taxonomy" id="1070528"/>
    <lineage>
        <taxon>unclassified sequences</taxon>
        <taxon>metagenomes</taxon>
        <taxon>organismal metagenomes</taxon>
    </lineage>
</organism>
<feature type="domain" description="Bacteriophage Mu GpT" evidence="1">
    <location>
        <begin position="26"/>
        <end position="166"/>
    </location>
</feature>
<name>A0A6M3IHJ3_9ZZZZ</name>
<evidence type="ECO:0000259" key="1">
    <source>
        <dbReference type="Pfam" id="PF10124"/>
    </source>
</evidence>
<evidence type="ECO:0000313" key="2">
    <source>
        <dbReference type="EMBL" id="QJA57006.1"/>
    </source>
</evidence>
<dbReference type="InterPro" id="IPR018774">
    <property type="entry name" value="Phage_Mu_GpT"/>
</dbReference>
<dbReference type="EMBL" id="MT141249">
    <property type="protein sequence ID" value="QJA57006.1"/>
    <property type="molecule type" value="Genomic_DNA"/>
</dbReference>
<proteinExistence type="predicted"/>
<sequence>MVNYSGPNLSTADYSRVLEVACKEEFFKIYESAYWKEAAYKTLCTTTSSDGDTEYYGFGGALPLPGRIDNDSRIHYGFDDESYTLQNYTYGLSIDIHRKVIEDDRHGFVRGKFAEAAVGHAIILESNFMDTVEAGTSATCHDSQYFFDSDHTSSQDNTDQNQAVATADMATTMTSALAVAQTMKAFADPNGVPLNIAPTHVLTGNGDTSVAWDMLVSTPGAVGTANAGYNPFYNRITVVKSAHAATTTEWFYLDLSKPYKPFIFQSRYGLEIKTNPPDAKSDNYVTSTYERYRYGYGPWYLAIIGDA</sequence>
<dbReference type="Pfam" id="PF10124">
    <property type="entry name" value="Mu-like_gpT"/>
    <property type="match status" value="2"/>
</dbReference>
<gene>
    <name evidence="2" type="ORF">MM415B01744_0011</name>
</gene>
<dbReference type="AlphaFoldDB" id="A0A6M3IHJ3"/>